<reference evidence="1 2" key="1">
    <citation type="submission" date="2021-07" db="EMBL/GenBank/DDBJ databases">
        <authorList>
            <consortium name="Genoscope - CEA"/>
            <person name="William W."/>
        </authorList>
    </citation>
    <scope>NUCLEOTIDE SEQUENCE [LARGE SCALE GENOMIC DNA]</scope>
</reference>
<protein>
    <submittedName>
        <fullName evidence="1">Uncharacterized protein</fullName>
    </submittedName>
</protein>
<accession>A0A8D9M6V8</accession>
<proteinExistence type="predicted"/>
<dbReference type="Proteomes" id="UP000694005">
    <property type="component" value="Chromosome A07"/>
</dbReference>
<organism evidence="1 2">
    <name type="scientific">Brassica campestris</name>
    <name type="common">Field mustard</name>
    <dbReference type="NCBI Taxonomy" id="3711"/>
    <lineage>
        <taxon>Eukaryota</taxon>
        <taxon>Viridiplantae</taxon>
        <taxon>Streptophyta</taxon>
        <taxon>Embryophyta</taxon>
        <taxon>Tracheophyta</taxon>
        <taxon>Spermatophyta</taxon>
        <taxon>Magnoliopsida</taxon>
        <taxon>eudicotyledons</taxon>
        <taxon>Gunneridae</taxon>
        <taxon>Pentapetalae</taxon>
        <taxon>rosids</taxon>
        <taxon>malvids</taxon>
        <taxon>Brassicales</taxon>
        <taxon>Brassicaceae</taxon>
        <taxon>Brassiceae</taxon>
        <taxon>Brassica</taxon>
    </lineage>
</organism>
<sequence>LKKLVGVLQTLYNFKTNLQLIIHSLSSASPTEANTKITSRGKNRIVWKCKMTDLKNYCAVILWRAYRGAAMTRCGQIREFIADLKGVSLVKNKKPTKEFFSLG</sequence>
<evidence type="ECO:0000313" key="2">
    <source>
        <dbReference type="Proteomes" id="UP000694005"/>
    </source>
</evidence>
<evidence type="ECO:0000313" key="1">
    <source>
        <dbReference type="EMBL" id="CAG7900668.1"/>
    </source>
</evidence>
<feature type="non-terminal residue" evidence="1">
    <location>
        <position position="1"/>
    </location>
</feature>
<name>A0A8D9M6V8_BRACM</name>
<dbReference type="AlphaFoldDB" id="A0A8D9M6V8"/>
<gene>
    <name evidence="1" type="ORF">BRAPAZ1V2_A07P03120.2</name>
</gene>
<dbReference type="Gramene" id="A07p03120.2_BraZ1">
    <property type="protein sequence ID" value="A07p03120.2_BraZ1.CDS"/>
    <property type="gene ID" value="A07g03120.2_BraZ1"/>
</dbReference>
<dbReference type="EMBL" id="LS974623">
    <property type="protein sequence ID" value="CAG7900668.1"/>
    <property type="molecule type" value="Genomic_DNA"/>
</dbReference>